<comment type="caution">
    <text evidence="1">The sequence shown here is derived from an EMBL/GenBank/DDBJ whole genome shotgun (WGS) entry which is preliminary data.</text>
</comment>
<evidence type="ECO:0000313" key="2">
    <source>
        <dbReference type="Proteomes" id="UP000014023"/>
    </source>
</evidence>
<dbReference type="EMBL" id="AHFL01000053">
    <property type="protein sequence ID" value="EOO62303.1"/>
    <property type="molecule type" value="Genomic_DNA"/>
</dbReference>
<feature type="non-terminal residue" evidence="1">
    <location>
        <position position="1"/>
    </location>
</feature>
<protein>
    <submittedName>
        <fullName evidence="1">Uncharacterized protein</fullName>
    </submittedName>
</protein>
<evidence type="ECO:0000313" key="1">
    <source>
        <dbReference type="EMBL" id="EOO62303.1"/>
    </source>
</evidence>
<name>A0A9W5V667_BACCE</name>
<accession>A0A9W5V667</accession>
<sequence length="32" mass="4051">QWQQEFFKDLFKKSDIKVLDKDLKDVFEEFKK</sequence>
<proteinExistence type="predicted"/>
<gene>
    <name evidence="1" type="ORF">IKE_05712</name>
</gene>
<dbReference type="AlphaFoldDB" id="A0A9W5V667"/>
<dbReference type="Proteomes" id="UP000014023">
    <property type="component" value="Unassembled WGS sequence"/>
</dbReference>
<reference evidence="1 2" key="1">
    <citation type="submission" date="2012-12" db="EMBL/GenBank/DDBJ databases">
        <title>The Genome Sequence of Bacillus cereus VD196.</title>
        <authorList>
            <consortium name="The Broad Institute Genome Sequencing Platform"/>
            <consortium name="The Broad Institute Genome Sequencing Center for Infectious Disease"/>
            <person name="Feldgarden M."/>
            <person name="Van der Auwera G.A."/>
            <person name="Mahillon J."/>
            <person name="Duprez V."/>
            <person name="Timmery S."/>
            <person name="Mattelet C."/>
            <person name="Dierick K."/>
            <person name="Sun M."/>
            <person name="Yu Z."/>
            <person name="Zhu L."/>
            <person name="Hu X."/>
            <person name="Shank E.B."/>
            <person name="Swiecicka I."/>
            <person name="Hansen B.M."/>
            <person name="Andrup L."/>
            <person name="Walker B."/>
            <person name="Young S.K."/>
            <person name="Zeng Q."/>
            <person name="Gargeya S."/>
            <person name="Fitzgerald M."/>
            <person name="Haas B."/>
            <person name="Abouelleil A."/>
            <person name="Alvarado L."/>
            <person name="Arachchi H.M."/>
            <person name="Berlin A.M."/>
            <person name="Chapman S.B."/>
            <person name="Dewar J."/>
            <person name="Goldberg J."/>
            <person name="Griggs A."/>
            <person name="Gujja S."/>
            <person name="Hansen M."/>
            <person name="Howarth C."/>
            <person name="Imamovic A."/>
            <person name="Larimer J."/>
            <person name="McCowan C."/>
            <person name="Murphy C."/>
            <person name="Neiman D."/>
            <person name="Pearson M."/>
            <person name="Priest M."/>
            <person name="Roberts A."/>
            <person name="Saif S."/>
            <person name="Shea T."/>
            <person name="Sisk P."/>
            <person name="Sykes S."/>
            <person name="Wortman J."/>
            <person name="Nusbaum C."/>
            <person name="Birren B."/>
        </authorList>
    </citation>
    <scope>NUCLEOTIDE SEQUENCE [LARGE SCALE GENOMIC DNA]</scope>
    <source>
        <strain evidence="1 2">VD196</strain>
    </source>
</reference>
<organism evidence="1 2">
    <name type="scientific">Bacillus cereus VD196</name>
    <dbReference type="NCBI Taxonomy" id="1053243"/>
    <lineage>
        <taxon>Bacteria</taxon>
        <taxon>Bacillati</taxon>
        <taxon>Bacillota</taxon>
        <taxon>Bacilli</taxon>
        <taxon>Bacillales</taxon>
        <taxon>Bacillaceae</taxon>
        <taxon>Bacillus</taxon>
        <taxon>Bacillus cereus group</taxon>
    </lineage>
</organism>